<name>A0A9N9JHY9_9GLOM</name>
<feature type="non-terminal residue" evidence="1">
    <location>
        <position position="1"/>
    </location>
</feature>
<proteinExistence type="predicted"/>
<reference evidence="1" key="1">
    <citation type="submission" date="2021-06" db="EMBL/GenBank/DDBJ databases">
        <authorList>
            <person name="Kallberg Y."/>
            <person name="Tangrot J."/>
            <person name="Rosling A."/>
        </authorList>
    </citation>
    <scope>NUCLEOTIDE SEQUENCE</scope>
    <source>
        <strain evidence="1">IN212</strain>
    </source>
</reference>
<feature type="non-terminal residue" evidence="1">
    <location>
        <position position="73"/>
    </location>
</feature>
<keyword evidence="2" id="KW-1185">Reference proteome</keyword>
<comment type="caution">
    <text evidence="1">The sequence shown here is derived from an EMBL/GenBank/DDBJ whole genome shotgun (WGS) entry which is preliminary data.</text>
</comment>
<accession>A0A9N9JHY9</accession>
<sequence length="73" mass="8630">LDIDEEIGSKEEDEDSEIDESTIKVWNSSYYSWTRLLELKDAITWLASVLPLKKEKENKRDSQKLSHLLLKDY</sequence>
<gene>
    <name evidence="1" type="ORF">RFULGI_LOCUS15900</name>
</gene>
<dbReference type="Proteomes" id="UP000789396">
    <property type="component" value="Unassembled WGS sequence"/>
</dbReference>
<evidence type="ECO:0000313" key="1">
    <source>
        <dbReference type="EMBL" id="CAG8781902.1"/>
    </source>
</evidence>
<dbReference type="AlphaFoldDB" id="A0A9N9JHY9"/>
<evidence type="ECO:0000313" key="2">
    <source>
        <dbReference type="Proteomes" id="UP000789396"/>
    </source>
</evidence>
<dbReference type="OrthoDB" id="2441133at2759"/>
<protein>
    <submittedName>
        <fullName evidence="1">1226_t:CDS:1</fullName>
    </submittedName>
</protein>
<organism evidence="1 2">
    <name type="scientific">Racocetra fulgida</name>
    <dbReference type="NCBI Taxonomy" id="60492"/>
    <lineage>
        <taxon>Eukaryota</taxon>
        <taxon>Fungi</taxon>
        <taxon>Fungi incertae sedis</taxon>
        <taxon>Mucoromycota</taxon>
        <taxon>Glomeromycotina</taxon>
        <taxon>Glomeromycetes</taxon>
        <taxon>Diversisporales</taxon>
        <taxon>Gigasporaceae</taxon>
        <taxon>Racocetra</taxon>
    </lineage>
</organism>
<dbReference type="EMBL" id="CAJVPZ010053455">
    <property type="protein sequence ID" value="CAG8781902.1"/>
    <property type="molecule type" value="Genomic_DNA"/>
</dbReference>